<dbReference type="EMBL" id="FOQE01000070">
    <property type="protein sequence ID" value="SFH94038.1"/>
    <property type="molecule type" value="Genomic_DNA"/>
</dbReference>
<protein>
    <submittedName>
        <fullName evidence="1">Uncharacterized protein</fullName>
    </submittedName>
</protein>
<evidence type="ECO:0000313" key="1">
    <source>
        <dbReference type="EMBL" id="SFH94038.1"/>
    </source>
</evidence>
<keyword evidence="2" id="KW-1185">Reference proteome</keyword>
<organism evidence="1 2">
    <name type="scientific">Pisciglobus halotolerans</name>
    <dbReference type="NCBI Taxonomy" id="745365"/>
    <lineage>
        <taxon>Bacteria</taxon>
        <taxon>Bacillati</taxon>
        <taxon>Bacillota</taxon>
        <taxon>Bacilli</taxon>
        <taxon>Lactobacillales</taxon>
        <taxon>Carnobacteriaceae</taxon>
    </lineage>
</organism>
<sequence>MGLSRSHHYGLPTYRPLEVFLGLQRDWSLEKLMEGDQRWFQEAQDKLIGCLFLYQIFNIVNCEVYTTVFNRSHISSRLIRDNVYFVIFKTSDGKSYSVELAPQDTENLKTTLYYPRSLKINDQHGMVGIKLNITNIEVTDVSEQPPQVRYVRWK</sequence>
<evidence type="ECO:0000313" key="2">
    <source>
        <dbReference type="Proteomes" id="UP000198668"/>
    </source>
</evidence>
<dbReference type="Proteomes" id="UP000198668">
    <property type="component" value="Unassembled WGS sequence"/>
</dbReference>
<gene>
    <name evidence="1" type="ORF">SAMN04489868_1705</name>
</gene>
<proteinExistence type="predicted"/>
<name>A0A1I3E592_9LACT</name>
<accession>A0A1I3E592</accession>
<reference evidence="1 2" key="1">
    <citation type="submission" date="2016-10" db="EMBL/GenBank/DDBJ databases">
        <authorList>
            <person name="de Groot N.N."/>
        </authorList>
    </citation>
    <scope>NUCLEOTIDE SEQUENCE [LARGE SCALE GENOMIC DNA]</scope>
    <source>
        <strain evidence="1 2">DSM 27630</strain>
    </source>
</reference>
<dbReference type="AlphaFoldDB" id="A0A1I3E592"/>